<evidence type="ECO:0000256" key="8">
    <source>
        <dbReference type="SAM" id="Phobius"/>
    </source>
</evidence>
<dbReference type="InterPro" id="IPR016542">
    <property type="entry name" value="PIG-P_GPI19"/>
</dbReference>
<dbReference type="UniPathway" id="UPA00196"/>
<keyword evidence="7 10" id="KW-0808">Transferase</keyword>
<dbReference type="PANTHER" id="PTHR46346:SF1">
    <property type="entry name" value="PHOSPHATIDYLINOSITOL N-ACETYLGLUCOSAMINYLTRANSFERASE SUBUNIT P"/>
    <property type="match status" value="1"/>
</dbReference>
<dbReference type="GO" id="GO:0005783">
    <property type="term" value="C:endoplasmic reticulum"/>
    <property type="evidence" value="ECO:0007669"/>
    <property type="project" value="TreeGrafter"/>
</dbReference>
<feature type="transmembrane region" description="Helical" evidence="8">
    <location>
        <begin position="21"/>
        <end position="42"/>
    </location>
</feature>
<dbReference type="InterPro" id="IPR052263">
    <property type="entry name" value="GPI_Anchor_Biosynth"/>
</dbReference>
<keyword evidence="6 7" id="KW-0472">Membrane</keyword>
<proteinExistence type="inferred from homology"/>
<dbReference type="OrthoDB" id="690928at2759"/>
<dbReference type="GO" id="GO:0016020">
    <property type="term" value="C:membrane"/>
    <property type="evidence" value="ECO:0007669"/>
    <property type="project" value="UniProtKB-SubCell"/>
</dbReference>
<keyword evidence="3 7" id="KW-0337">GPI-anchor biosynthesis</keyword>
<keyword evidence="10" id="KW-0328">Glycosyltransferase</keyword>
<evidence type="ECO:0000256" key="5">
    <source>
        <dbReference type="ARBA" id="ARBA00022989"/>
    </source>
</evidence>
<keyword evidence="4 8" id="KW-0812">Transmembrane</keyword>
<protein>
    <recommendedName>
        <fullName evidence="7">Phosphatidylinositol N-acetylglucosaminyltransferase subunit P</fullName>
    </recommendedName>
</protein>
<evidence type="ECO:0000256" key="2">
    <source>
        <dbReference type="ARBA" id="ARBA00004687"/>
    </source>
</evidence>
<name>A0A5E4MN72_9HEMI</name>
<comment type="similarity">
    <text evidence="7">Belongs to the PIGP family.</text>
</comment>
<dbReference type="EMBL" id="CABPRJ010000972">
    <property type="protein sequence ID" value="VVC33660.1"/>
    <property type="molecule type" value="Genomic_DNA"/>
</dbReference>
<evidence type="ECO:0000259" key="9">
    <source>
        <dbReference type="Pfam" id="PF08510"/>
    </source>
</evidence>
<comment type="pathway">
    <text evidence="2 7">Glycolipid biosynthesis; glycosylphosphatidylinositol-anchor biosynthesis.</text>
</comment>
<sequence>MNTSETPRQNTPSPTESRANYGFALYLASKTAFVVYLAWAIIPNNWLTVIGLTYLPQKYWAIAIPVWVCCVIVVIAILYPAINMLLVPPMNDRRILTDSFARPPINEVRLGGIPTVSDLDLSGVCKTLYLHSNN</sequence>
<evidence type="ECO:0000256" key="7">
    <source>
        <dbReference type="PIRNR" id="PIRNR008765"/>
    </source>
</evidence>
<dbReference type="GO" id="GO:0006506">
    <property type="term" value="P:GPI anchor biosynthetic process"/>
    <property type="evidence" value="ECO:0007669"/>
    <property type="project" value="UniProtKB-UniPathway"/>
</dbReference>
<comment type="subcellular location">
    <subcellularLocation>
        <location evidence="1">Membrane</location>
        <topology evidence="1">Multi-pass membrane protein</topology>
    </subcellularLocation>
</comment>
<dbReference type="AlphaFoldDB" id="A0A5E4MN72"/>
<keyword evidence="11" id="KW-1185">Reference proteome</keyword>
<evidence type="ECO:0000256" key="3">
    <source>
        <dbReference type="ARBA" id="ARBA00022502"/>
    </source>
</evidence>
<dbReference type="InterPro" id="IPR013717">
    <property type="entry name" value="PIG-P"/>
</dbReference>
<feature type="transmembrane region" description="Helical" evidence="8">
    <location>
        <begin position="62"/>
        <end position="86"/>
    </location>
</feature>
<dbReference type="Pfam" id="PF08510">
    <property type="entry name" value="PIG-P"/>
    <property type="match status" value="1"/>
</dbReference>
<evidence type="ECO:0000256" key="4">
    <source>
        <dbReference type="ARBA" id="ARBA00022692"/>
    </source>
</evidence>
<gene>
    <name evidence="10" type="ORF">CINCED_3A005920</name>
</gene>
<organism evidence="10 11">
    <name type="scientific">Cinara cedri</name>
    <dbReference type="NCBI Taxonomy" id="506608"/>
    <lineage>
        <taxon>Eukaryota</taxon>
        <taxon>Metazoa</taxon>
        <taxon>Ecdysozoa</taxon>
        <taxon>Arthropoda</taxon>
        <taxon>Hexapoda</taxon>
        <taxon>Insecta</taxon>
        <taxon>Pterygota</taxon>
        <taxon>Neoptera</taxon>
        <taxon>Paraneoptera</taxon>
        <taxon>Hemiptera</taxon>
        <taxon>Sternorrhyncha</taxon>
        <taxon>Aphidomorpha</taxon>
        <taxon>Aphidoidea</taxon>
        <taxon>Aphididae</taxon>
        <taxon>Lachninae</taxon>
        <taxon>Cinara</taxon>
    </lineage>
</organism>
<feature type="domain" description="PIG-P" evidence="9">
    <location>
        <begin position="18"/>
        <end position="129"/>
    </location>
</feature>
<dbReference type="GO" id="GO:0017176">
    <property type="term" value="F:phosphatidylinositol N-acetylglucosaminyltransferase activity"/>
    <property type="evidence" value="ECO:0007669"/>
    <property type="project" value="UniProtKB-UniRule"/>
</dbReference>
<reference evidence="10 11" key="1">
    <citation type="submission" date="2019-08" db="EMBL/GenBank/DDBJ databases">
        <authorList>
            <person name="Alioto T."/>
            <person name="Alioto T."/>
            <person name="Gomez Garrido J."/>
        </authorList>
    </citation>
    <scope>NUCLEOTIDE SEQUENCE [LARGE SCALE GENOMIC DNA]</scope>
</reference>
<accession>A0A5E4MN72</accession>
<keyword evidence="5 8" id="KW-1133">Transmembrane helix</keyword>
<evidence type="ECO:0000256" key="6">
    <source>
        <dbReference type="ARBA" id="ARBA00023136"/>
    </source>
</evidence>
<evidence type="ECO:0000313" key="10">
    <source>
        <dbReference type="EMBL" id="VVC33660.1"/>
    </source>
</evidence>
<dbReference type="PIRSF" id="PIRSF008765">
    <property type="entry name" value="PIG-P_GPI19"/>
    <property type="match status" value="1"/>
</dbReference>
<evidence type="ECO:0000256" key="1">
    <source>
        <dbReference type="ARBA" id="ARBA00004141"/>
    </source>
</evidence>
<comment type="function">
    <text evidence="7">Part of the complex catalyzing the transfer of N-acetylglucosamine from UDP-N-acetylglucosamine to phosphatidylinositol, the first step of GPI biosynthesis.</text>
</comment>
<dbReference type="PANTHER" id="PTHR46346">
    <property type="entry name" value="PHOSPHATIDYLINOSITOL N-ACETYLGLUCOSAMINYLTRANSFERASE SUBUNIT P"/>
    <property type="match status" value="1"/>
</dbReference>
<dbReference type="Proteomes" id="UP000325440">
    <property type="component" value="Unassembled WGS sequence"/>
</dbReference>
<evidence type="ECO:0000313" key="11">
    <source>
        <dbReference type="Proteomes" id="UP000325440"/>
    </source>
</evidence>